<dbReference type="PANTHER" id="PTHR34109">
    <property type="entry name" value="BNAUNNG04460D PROTEIN-RELATED"/>
    <property type="match status" value="1"/>
</dbReference>
<evidence type="ECO:0000259" key="1">
    <source>
        <dbReference type="PROSITE" id="PS51819"/>
    </source>
</evidence>
<keyword evidence="3" id="KW-1185">Reference proteome</keyword>
<organism evidence="2 3">
    <name type="scientific">Sphingomonas cremea</name>
    <dbReference type="NCBI Taxonomy" id="2904799"/>
    <lineage>
        <taxon>Bacteria</taxon>
        <taxon>Pseudomonadati</taxon>
        <taxon>Pseudomonadota</taxon>
        <taxon>Alphaproteobacteria</taxon>
        <taxon>Sphingomonadales</taxon>
        <taxon>Sphingomonadaceae</taxon>
        <taxon>Sphingomonas</taxon>
    </lineage>
</organism>
<evidence type="ECO:0000313" key="2">
    <source>
        <dbReference type="EMBL" id="MCF2514932.1"/>
    </source>
</evidence>
<evidence type="ECO:0000313" key="3">
    <source>
        <dbReference type="Proteomes" id="UP001139410"/>
    </source>
</evidence>
<dbReference type="Gene3D" id="3.10.180.10">
    <property type="entry name" value="2,3-Dihydroxybiphenyl 1,2-Dioxygenase, domain 1"/>
    <property type="match status" value="1"/>
</dbReference>
<dbReference type="PROSITE" id="PS51819">
    <property type="entry name" value="VOC"/>
    <property type="match status" value="1"/>
</dbReference>
<dbReference type="InterPro" id="IPR029068">
    <property type="entry name" value="Glyas_Bleomycin-R_OHBP_Dase"/>
</dbReference>
<dbReference type="CDD" id="cd07246">
    <property type="entry name" value="VOC_like"/>
    <property type="match status" value="1"/>
</dbReference>
<protein>
    <submittedName>
        <fullName evidence="2">VOC family protein</fullName>
    </submittedName>
</protein>
<dbReference type="Proteomes" id="UP001139410">
    <property type="component" value="Unassembled WGS sequence"/>
</dbReference>
<dbReference type="Pfam" id="PF00903">
    <property type="entry name" value="Glyoxalase"/>
    <property type="match status" value="1"/>
</dbReference>
<accession>A0A9X1QMN0</accession>
<comment type="caution">
    <text evidence="2">The sequence shown here is derived from an EMBL/GenBank/DDBJ whole genome shotgun (WGS) entry which is preliminary data.</text>
</comment>
<reference evidence="2" key="1">
    <citation type="submission" date="2022-01" db="EMBL/GenBank/DDBJ databases">
        <authorList>
            <person name="Jo J.-H."/>
            <person name="Im W.-T."/>
        </authorList>
    </citation>
    <scope>NUCLEOTIDE SEQUENCE</scope>
    <source>
        <strain evidence="2">G124</strain>
    </source>
</reference>
<proteinExistence type="predicted"/>
<dbReference type="EMBL" id="JAKFGM010000002">
    <property type="protein sequence ID" value="MCF2514932.1"/>
    <property type="molecule type" value="Genomic_DNA"/>
</dbReference>
<feature type="domain" description="VOC" evidence="1">
    <location>
        <begin position="13"/>
        <end position="135"/>
    </location>
</feature>
<dbReference type="RefSeq" id="WP_235067438.1">
    <property type="nucleotide sequence ID" value="NZ_JAKFGM010000002.1"/>
</dbReference>
<sequence length="141" mass="15363">MDDLELQEPTSGLTPHLAIGGGKAAAAIDFYKRAFGAEELMRHAADDGRLMHAHLKVNGHSLMMHDHFAEHHGGQQLPDPAGVMLHLQVGDPDLWWNRAVEAGAGVVIELADQFWGDRYGQLRDPFGHIWSIGALSAPATE</sequence>
<dbReference type="AlphaFoldDB" id="A0A9X1QMN0"/>
<gene>
    <name evidence="2" type="ORF">LVY65_07615</name>
</gene>
<dbReference type="InterPro" id="IPR004360">
    <property type="entry name" value="Glyas_Fos-R_dOase_dom"/>
</dbReference>
<dbReference type="InterPro" id="IPR037523">
    <property type="entry name" value="VOC_core"/>
</dbReference>
<dbReference type="SUPFAM" id="SSF54593">
    <property type="entry name" value="Glyoxalase/Bleomycin resistance protein/Dihydroxybiphenyl dioxygenase"/>
    <property type="match status" value="1"/>
</dbReference>
<dbReference type="PANTHER" id="PTHR34109:SF1">
    <property type="entry name" value="VOC DOMAIN-CONTAINING PROTEIN"/>
    <property type="match status" value="1"/>
</dbReference>
<name>A0A9X1QMN0_9SPHN</name>